<accession>D3AIX9</accession>
<dbReference type="RefSeq" id="WP_006774039.1">
    <property type="nucleotide sequence ID" value="NZ_GG667670.1"/>
</dbReference>
<proteinExistence type="predicted"/>
<sequence>MNFGIASVAGITVICYLAAMAVKATEVDNKWLPVICGLIGGILGVVGMFYMPDFPAADIINAVAIGIVSGLAATGINQAYKQLTK</sequence>
<feature type="transmembrane region" description="Helical" evidence="1">
    <location>
        <begin position="59"/>
        <end position="80"/>
    </location>
</feature>
<dbReference type="Proteomes" id="UP000004968">
    <property type="component" value="Unassembled WGS sequence"/>
</dbReference>
<dbReference type="AlphaFoldDB" id="D3AIX9"/>
<dbReference type="Pfam" id="PF16079">
    <property type="entry name" value="Phage_holin_5_2"/>
    <property type="match status" value="1"/>
</dbReference>
<protein>
    <recommendedName>
        <fullName evidence="4">Enolase</fullName>
    </recommendedName>
</protein>
<evidence type="ECO:0000313" key="2">
    <source>
        <dbReference type="EMBL" id="EFC98240.1"/>
    </source>
</evidence>
<dbReference type="InterPro" id="IPR032111">
    <property type="entry name" value="Clostridium_phage_holin"/>
</dbReference>
<name>D3AIX9_9FIRM</name>
<reference evidence="2 3" key="1">
    <citation type="submission" date="2010-01" db="EMBL/GenBank/DDBJ databases">
        <authorList>
            <person name="Weinstock G."/>
            <person name="Sodergren E."/>
            <person name="Clifton S."/>
            <person name="Fulton L."/>
            <person name="Fulton B."/>
            <person name="Courtney L."/>
            <person name="Fronick C."/>
            <person name="Harrison M."/>
            <person name="Strong C."/>
            <person name="Farmer C."/>
            <person name="Delahaunty K."/>
            <person name="Markovic C."/>
            <person name="Hall O."/>
            <person name="Minx P."/>
            <person name="Tomlinson C."/>
            <person name="Mitreva M."/>
            <person name="Nelson J."/>
            <person name="Hou S."/>
            <person name="Wollam A."/>
            <person name="Pepin K.H."/>
            <person name="Johnson M."/>
            <person name="Bhonagiri V."/>
            <person name="Nash W.E."/>
            <person name="Warren W."/>
            <person name="Chinwalla A."/>
            <person name="Mardis E.R."/>
            <person name="Wilson R.K."/>
        </authorList>
    </citation>
    <scope>NUCLEOTIDE SEQUENCE [LARGE SCALE GENOMIC DNA]</scope>
    <source>
        <strain evidence="2 3">DSM 13479</strain>
    </source>
</reference>
<dbReference type="EMBL" id="ACIO01000296">
    <property type="protein sequence ID" value="EFC98240.1"/>
    <property type="molecule type" value="Genomic_DNA"/>
</dbReference>
<keyword evidence="1" id="KW-0472">Membrane</keyword>
<gene>
    <name evidence="2" type="ORF">CLOSTHATH_03569</name>
</gene>
<feature type="transmembrane region" description="Helical" evidence="1">
    <location>
        <begin position="31"/>
        <end position="52"/>
    </location>
</feature>
<evidence type="ECO:0000313" key="3">
    <source>
        <dbReference type="Proteomes" id="UP000004968"/>
    </source>
</evidence>
<dbReference type="HOGENOM" id="CLU_168120_2_0_9"/>
<organism evidence="2 3">
    <name type="scientific">Hungatella hathewayi DSM 13479</name>
    <dbReference type="NCBI Taxonomy" id="566550"/>
    <lineage>
        <taxon>Bacteria</taxon>
        <taxon>Bacillati</taxon>
        <taxon>Bacillota</taxon>
        <taxon>Clostridia</taxon>
        <taxon>Lachnospirales</taxon>
        <taxon>Lachnospiraceae</taxon>
        <taxon>Hungatella</taxon>
    </lineage>
</organism>
<comment type="caution">
    <text evidence="2">The sequence shown here is derived from an EMBL/GenBank/DDBJ whole genome shotgun (WGS) entry which is preliminary data.</text>
</comment>
<evidence type="ECO:0008006" key="4">
    <source>
        <dbReference type="Google" id="ProtNLM"/>
    </source>
</evidence>
<dbReference type="GeneID" id="93152256"/>
<keyword evidence="1" id="KW-0812">Transmembrane</keyword>
<keyword evidence="1" id="KW-1133">Transmembrane helix</keyword>
<evidence type="ECO:0000256" key="1">
    <source>
        <dbReference type="SAM" id="Phobius"/>
    </source>
</evidence>